<dbReference type="OrthoDB" id="9810303at2"/>
<dbReference type="InterPro" id="IPR001173">
    <property type="entry name" value="Glyco_trans_2-like"/>
</dbReference>
<keyword evidence="3" id="KW-0808">Transferase</keyword>
<dbReference type="InterPro" id="IPR029044">
    <property type="entry name" value="Nucleotide-diphossugar_trans"/>
</dbReference>
<dbReference type="Gene3D" id="3.90.550.10">
    <property type="entry name" value="Spore Coat Polysaccharide Biosynthesis Protein SpsA, Chain A"/>
    <property type="match status" value="1"/>
</dbReference>
<dbReference type="eggNOG" id="COG1215">
    <property type="taxonomic scope" value="Bacteria"/>
</dbReference>
<dbReference type="CAZy" id="GT2">
    <property type="family name" value="Glycosyltransferase Family 2"/>
</dbReference>
<reference evidence="3" key="1">
    <citation type="submission" date="2006-10" db="EMBL/GenBank/DDBJ databases">
        <title>Complete sequence of Solibacter usitatus Ellin6076.</title>
        <authorList>
            <consortium name="US DOE Joint Genome Institute"/>
            <person name="Copeland A."/>
            <person name="Lucas S."/>
            <person name="Lapidus A."/>
            <person name="Barry K."/>
            <person name="Detter J.C."/>
            <person name="Glavina del Rio T."/>
            <person name="Hammon N."/>
            <person name="Israni S."/>
            <person name="Dalin E."/>
            <person name="Tice H."/>
            <person name="Pitluck S."/>
            <person name="Thompson L.S."/>
            <person name="Brettin T."/>
            <person name="Bruce D."/>
            <person name="Han C."/>
            <person name="Tapia R."/>
            <person name="Gilna P."/>
            <person name="Schmutz J."/>
            <person name="Larimer F."/>
            <person name="Land M."/>
            <person name="Hauser L."/>
            <person name="Kyrpides N."/>
            <person name="Mikhailova N."/>
            <person name="Janssen P.H."/>
            <person name="Kuske C.R."/>
            <person name="Richardson P."/>
        </authorList>
    </citation>
    <scope>NUCLEOTIDE SEQUENCE</scope>
    <source>
        <strain evidence="3">Ellin6076</strain>
    </source>
</reference>
<dbReference type="InParanoid" id="Q01PS3"/>
<organism evidence="3">
    <name type="scientific">Solibacter usitatus (strain Ellin6076)</name>
    <dbReference type="NCBI Taxonomy" id="234267"/>
    <lineage>
        <taxon>Bacteria</taxon>
        <taxon>Pseudomonadati</taxon>
        <taxon>Acidobacteriota</taxon>
        <taxon>Terriglobia</taxon>
        <taxon>Bryobacterales</taxon>
        <taxon>Solibacteraceae</taxon>
        <taxon>Candidatus Solibacter</taxon>
    </lineage>
</organism>
<dbReference type="HOGENOM" id="CLU_033536_7_3_0"/>
<keyword evidence="1" id="KW-1133">Transmembrane helix</keyword>
<proteinExistence type="predicted"/>
<accession>Q01PS3</accession>
<keyword evidence="1" id="KW-0812">Transmembrane</keyword>
<feature type="transmembrane region" description="Helical" evidence="1">
    <location>
        <begin position="128"/>
        <end position="145"/>
    </location>
</feature>
<gene>
    <name evidence="3" type="ordered locus">Acid_7439</name>
</gene>
<dbReference type="SUPFAM" id="SSF53448">
    <property type="entry name" value="Nucleotide-diphospho-sugar transferases"/>
    <property type="match status" value="1"/>
</dbReference>
<evidence type="ECO:0000259" key="2">
    <source>
        <dbReference type="Pfam" id="PF00535"/>
    </source>
</evidence>
<dbReference type="AlphaFoldDB" id="Q01PS3"/>
<dbReference type="GO" id="GO:0016740">
    <property type="term" value="F:transferase activity"/>
    <property type="evidence" value="ECO:0007669"/>
    <property type="project" value="UniProtKB-KW"/>
</dbReference>
<dbReference type="KEGG" id="sus:Acid_7439"/>
<feature type="domain" description="Glycosyltransferase 2-like" evidence="2">
    <location>
        <begin position="8"/>
        <end position="162"/>
    </location>
</feature>
<name>Q01PS3_SOLUE</name>
<keyword evidence="1" id="KW-0472">Membrane</keyword>
<sequence>MYKSLRITVIIPCLNEEQGIEKVLLAMPEFVDEVIVVDNNSTDRTSEVAMSLGAKVVREEVRGYGRAYKRGFADATGDLIITLDGDQSYPVDALSYLIEAFLHHEVDFLNASRFPVRDRRAMSLKHKFGNLILSLAMSVLFFRWVRDSQSGMWVFRREILKEMKIESDGMAFSEEIKIEALLSPRIRFGEISIMYTSRLGEIKLNPWRDGFHNLAFLLKKRFLR</sequence>
<dbReference type="PANTHER" id="PTHR48090">
    <property type="entry name" value="UNDECAPRENYL-PHOSPHATE 4-DEOXY-4-FORMAMIDO-L-ARABINOSE TRANSFERASE-RELATED"/>
    <property type="match status" value="1"/>
</dbReference>
<dbReference type="STRING" id="234267.Acid_7439"/>
<dbReference type="InterPro" id="IPR050256">
    <property type="entry name" value="Glycosyltransferase_2"/>
</dbReference>
<dbReference type="Pfam" id="PF00535">
    <property type="entry name" value="Glycos_transf_2"/>
    <property type="match status" value="1"/>
</dbReference>
<evidence type="ECO:0000313" key="3">
    <source>
        <dbReference type="EMBL" id="ABJ88347.1"/>
    </source>
</evidence>
<dbReference type="CDD" id="cd04179">
    <property type="entry name" value="DPM_DPG-synthase_like"/>
    <property type="match status" value="1"/>
</dbReference>
<evidence type="ECO:0000256" key="1">
    <source>
        <dbReference type="SAM" id="Phobius"/>
    </source>
</evidence>
<dbReference type="PANTHER" id="PTHR48090:SF7">
    <property type="entry name" value="RFBJ PROTEIN"/>
    <property type="match status" value="1"/>
</dbReference>
<protein>
    <submittedName>
        <fullName evidence="3">Glycosyl transferase, family 2</fullName>
    </submittedName>
</protein>
<dbReference type="EMBL" id="CP000473">
    <property type="protein sequence ID" value="ABJ88347.1"/>
    <property type="molecule type" value="Genomic_DNA"/>
</dbReference>